<dbReference type="GO" id="GO:0008616">
    <property type="term" value="P:tRNA queuosine(34) biosynthetic process"/>
    <property type="evidence" value="ECO:0007669"/>
    <property type="project" value="UniProtKB-KW"/>
</dbReference>
<keyword evidence="3" id="KW-0521">NADP</keyword>
<dbReference type="AlphaFoldDB" id="M1LAX6"/>
<name>M1LAX6_9PROT</name>
<reference evidence="6 7" key="1">
    <citation type="journal article" date="2013" name="Genome Biol. Evol.">
        <title>Genome evolution and phylogenomic analysis of candidatus kinetoplastibacterium, the betaproteobacterial endosymbionts of strigomonas and angomonas.</title>
        <authorList>
            <person name="Alves J.M."/>
            <person name="Serrano M.G."/>
            <person name="Maia da Silva F."/>
            <person name="Voegtly L.J."/>
            <person name="Matveyev A.V."/>
            <person name="Teixeira M.M."/>
            <person name="Camargo E.P."/>
            <person name="Buck G.A."/>
        </authorList>
    </citation>
    <scope>NUCLEOTIDE SEQUENCE [LARGE SCALE GENOMIC DNA]</scope>
    <source>
        <strain evidence="6 7">TCC012E</strain>
    </source>
</reference>
<dbReference type="Gene3D" id="3.30.1130.10">
    <property type="match status" value="2"/>
</dbReference>
<keyword evidence="7" id="KW-1185">Reference proteome</keyword>
<keyword evidence="1" id="KW-0963">Cytoplasm</keyword>
<evidence type="ECO:0000256" key="2">
    <source>
        <dbReference type="ARBA" id="ARBA00022785"/>
    </source>
</evidence>
<evidence type="ECO:0000256" key="3">
    <source>
        <dbReference type="ARBA" id="ARBA00022857"/>
    </source>
</evidence>
<dbReference type="InterPro" id="IPR029139">
    <property type="entry name" value="QueF_N"/>
</dbReference>
<dbReference type="PANTHER" id="PTHR34354">
    <property type="entry name" value="NADPH-DEPENDENT 7-CYANO-7-DEAZAGUANINE REDUCTASE"/>
    <property type="match status" value="1"/>
</dbReference>
<dbReference type="Pfam" id="PF14489">
    <property type="entry name" value="QueF"/>
    <property type="match status" value="1"/>
</dbReference>
<dbReference type="Proteomes" id="UP000011563">
    <property type="component" value="Chromosome"/>
</dbReference>
<evidence type="ECO:0000259" key="5">
    <source>
        <dbReference type="Pfam" id="PF14819"/>
    </source>
</evidence>
<dbReference type="GO" id="GO:0033739">
    <property type="term" value="F:preQ1 synthase activity"/>
    <property type="evidence" value="ECO:0007669"/>
    <property type="project" value="UniProtKB-EC"/>
</dbReference>
<dbReference type="NCBIfam" id="TIGR03138">
    <property type="entry name" value="QueF"/>
    <property type="match status" value="1"/>
</dbReference>
<feature type="domain" description="NADPH-dependent 7-cyano-7-deazaguanine reductase N-terminal" evidence="5">
    <location>
        <begin position="13"/>
        <end position="114"/>
    </location>
</feature>
<evidence type="ECO:0000256" key="1">
    <source>
        <dbReference type="ARBA" id="ARBA00022490"/>
    </source>
</evidence>
<organism evidence="6 7">
    <name type="scientific">Candidatus Kinetoplastidibacterium blastocrithidiae TCC012E</name>
    <dbReference type="NCBI Taxonomy" id="1208922"/>
    <lineage>
        <taxon>Bacteria</taxon>
        <taxon>Pseudomonadati</taxon>
        <taxon>Pseudomonadota</taxon>
        <taxon>Betaproteobacteria</taxon>
        <taxon>Candidatus Kinetoplastidibacterium</taxon>
    </lineage>
</organism>
<evidence type="ECO:0000313" key="6">
    <source>
        <dbReference type="EMBL" id="AGF49623.1"/>
    </source>
</evidence>
<dbReference type="EMBL" id="CP003807">
    <property type="protein sequence ID" value="AGF49623.1"/>
    <property type="molecule type" value="Genomic_DNA"/>
</dbReference>
<dbReference type="InterPro" id="IPR016428">
    <property type="entry name" value="QueF_type2"/>
</dbReference>
<accession>M1LAX6</accession>
<sequence>MGNVNPLGNNVKYSFKYDPNYLYAIPRQIVTRIPMYGLDIWNIYELSWLNNKGKPKIAIARIEIPADSINIIESKSIKLYLNSLNNSRFESVAEVKSILNKDISNALQCPIFIKIITPKNFHRLYIENISKDAICIDDIDVKIDTYEPSPELLKLSYNTEEKIVSETIISRMFRSRCPVTGQPDWANIKIKYTGMKISHSSILKYIISYRNHLGFHEHCIDKIFIDISKSCKPNYLSIYGNFTRRGGIDINPWRTSIIKEALPPGNCRAERQ</sequence>
<dbReference type="HOGENOM" id="CLU_054738_0_0_4"/>
<dbReference type="EC" id="1.7.1.13" evidence="6"/>
<evidence type="ECO:0000256" key="4">
    <source>
        <dbReference type="ARBA" id="ARBA00023002"/>
    </source>
</evidence>
<dbReference type="InterPro" id="IPR029500">
    <property type="entry name" value="QueF"/>
</dbReference>
<evidence type="ECO:0000313" key="7">
    <source>
        <dbReference type="Proteomes" id="UP000011563"/>
    </source>
</evidence>
<proteinExistence type="predicted"/>
<dbReference type="GO" id="GO:0005737">
    <property type="term" value="C:cytoplasm"/>
    <property type="evidence" value="ECO:0007669"/>
    <property type="project" value="InterPro"/>
</dbReference>
<dbReference type="InterPro" id="IPR043133">
    <property type="entry name" value="GTP-CH-I_C/QueF"/>
</dbReference>
<keyword evidence="2" id="KW-0671">Queuosine biosynthesis</keyword>
<dbReference type="PATRIC" id="fig|1208922.3.peg.175"/>
<gene>
    <name evidence="6" type="ORF">BCUE_0415</name>
</gene>
<dbReference type="InterPro" id="IPR050084">
    <property type="entry name" value="NADPH_dep_7-cyano-7-deazaG_red"/>
</dbReference>
<keyword evidence="4 6" id="KW-0560">Oxidoreductase</keyword>
<dbReference type="Pfam" id="PF14819">
    <property type="entry name" value="QueF_N"/>
    <property type="match status" value="1"/>
</dbReference>
<dbReference type="SUPFAM" id="SSF55620">
    <property type="entry name" value="Tetrahydrobiopterin biosynthesis enzymes-like"/>
    <property type="match status" value="1"/>
</dbReference>
<dbReference type="PIRSF" id="PIRSF004750">
    <property type="entry name" value="Nitrile_oxidored_YqcD_prd"/>
    <property type="match status" value="1"/>
</dbReference>
<protein>
    <submittedName>
        <fullName evidence="6">7-cyano-7-deazaguanine reductase</fullName>
        <ecNumber evidence="6">1.7.1.13</ecNumber>
    </submittedName>
</protein>
<dbReference type="KEGG" id="kbt:BCUE_0415"/>
<dbReference type="RefSeq" id="WP_015238266.1">
    <property type="nucleotide sequence ID" value="NC_020285.1"/>
</dbReference>
<dbReference type="PANTHER" id="PTHR34354:SF1">
    <property type="entry name" value="NADPH-DEPENDENT 7-CYANO-7-DEAZAGUANINE REDUCTASE"/>
    <property type="match status" value="1"/>
</dbReference>